<feature type="domain" description="Gfo/Idh/MocA-like oxidoreductase N-terminal" evidence="3">
    <location>
        <begin position="51"/>
        <end position="158"/>
    </location>
</feature>
<evidence type="ECO:0000259" key="3">
    <source>
        <dbReference type="Pfam" id="PF01408"/>
    </source>
</evidence>
<dbReference type="SUPFAM" id="SSF55347">
    <property type="entry name" value="Glyceraldehyde-3-phosphate dehydrogenase-like, C-terminal domain"/>
    <property type="match status" value="1"/>
</dbReference>
<accession>A0A518DVB5</accession>
<dbReference type="InterPro" id="IPR051317">
    <property type="entry name" value="Gfo/Idh/MocA_oxidoreduct"/>
</dbReference>
<gene>
    <name evidence="5" type="primary">ydgJ_1</name>
    <name evidence="5" type="ORF">Pla8534_35950</name>
</gene>
<dbReference type="InterPro" id="IPR000683">
    <property type="entry name" value="Gfo/Idh/MocA-like_OxRdtase_N"/>
</dbReference>
<feature type="domain" description="GFO/IDH/MocA-like oxidoreductase" evidence="4">
    <location>
        <begin position="167"/>
        <end position="282"/>
    </location>
</feature>
<evidence type="ECO:0000256" key="2">
    <source>
        <dbReference type="ARBA" id="ARBA00023002"/>
    </source>
</evidence>
<dbReference type="EC" id="1.-.-.-" evidence="5"/>
<dbReference type="PROSITE" id="PS51318">
    <property type="entry name" value="TAT"/>
    <property type="match status" value="1"/>
</dbReference>
<comment type="similarity">
    <text evidence="1">Belongs to the Gfo/Idh/MocA family.</text>
</comment>
<dbReference type="Gene3D" id="3.30.360.10">
    <property type="entry name" value="Dihydrodipicolinate Reductase, domain 2"/>
    <property type="match status" value="1"/>
</dbReference>
<dbReference type="InterPro" id="IPR006311">
    <property type="entry name" value="TAT_signal"/>
</dbReference>
<dbReference type="SUPFAM" id="SSF51735">
    <property type="entry name" value="NAD(P)-binding Rossmann-fold domains"/>
    <property type="match status" value="1"/>
</dbReference>
<reference evidence="5 6" key="1">
    <citation type="submission" date="2019-02" db="EMBL/GenBank/DDBJ databases">
        <title>Deep-cultivation of Planctomycetes and their phenomic and genomic characterization uncovers novel biology.</title>
        <authorList>
            <person name="Wiegand S."/>
            <person name="Jogler M."/>
            <person name="Boedeker C."/>
            <person name="Pinto D."/>
            <person name="Vollmers J."/>
            <person name="Rivas-Marin E."/>
            <person name="Kohn T."/>
            <person name="Peeters S.H."/>
            <person name="Heuer A."/>
            <person name="Rast P."/>
            <person name="Oberbeckmann S."/>
            <person name="Bunk B."/>
            <person name="Jeske O."/>
            <person name="Meyerdierks A."/>
            <person name="Storesund J.E."/>
            <person name="Kallscheuer N."/>
            <person name="Luecker S."/>
            <person name="Lage O.M."/>
            <person name="Pohl T."/>
            <person name="Merkel B.J."/>
            <person name="Hornburger P."/>
            <person name="Mueller R.-W."/>
            <person name="Bruemmer F."/>
            <person name="Labrenz M."/>
            <person name="Spormann A.M."/>
            <person name="Op den Camp H."/>
            <person name="Overmann J."/>
            <person name="Amann R."/>
            <person name="Jetten M.S.M."/>
            <person name="Mascher T."/>
            <person name="Medema M.H."/>
            <person name="Devos D.P."/>
            <person name="Kaster A.-K."/>
            <person name="Ovreas L."/>
            <person name="Rohde M."/>
            <person name="Galperin M.Y."/>
            <person name="Jogler C."/>
        </authorList>
    </citation>
    <scope>NUCLEOTIDE SEQUENCE [LARGE SCALE GENOMIC DNA]</scope>
    <source>
        <strain evidence="5 6">Pla85_3_4</strain>
    </source>
</reference>
<dbReference type="Pfam" id="PF01408">
    <property type="entry name" value="GFO_IDH_MocA"/>
    <property type="match status" value="1"/>
</dbReference>
<proteinExistence type="inferred from homology"/>
<name>A0A518DVB5_9BACT</name>
<dbReference type="PANTHER" id="PTHR43708">
    <property type="entry name" value="CONSERVED EXPRESSED OXIDOREDUCTASE (EUROFUNG)"/>
    <property type="match status" value="1"/>
</dbReference>
<evidence type="ECO:0000313" key="5">
    <source>
        <dbReference type="EMBL" id="QDU95778.1"/>
    </source>
</evidence>
<organism evidence="5 6">
    <name type="scientific">Lignipirellula cremea</name>
    <dbReference type="NCBI Taxonomy" id="2528010"/>
    <lineage>
        <taxon>Bacteria</taxon>
        <taxon>Pseudomonadati</taxon>
        <taxon>Planctomycetota</taxon>
        <taxon>Planctomycetia</taxon>
        <taxon>Pirellulales</taxon>
        <taxon>Pirellulaceae</taxon>
        <taxon>Lignipirellula</taxon>
    </lineage>
</organism>
<protein>
    <submittedName>
        <fullName evidence="5">Putative oxidoreductase YdgJ</fullName>
        <ecNumber evidence="5">1.-.-.-</ecNumber>
    </submittedName>
</protein>
<dbReference type="InterPro" id="IPR055170">
    <property type="entry name" value="GFO_IDH_MocA-like_dom"/>
</dbReference>
<dbReference type="PANTHER" id="PTHR43708:SF5">
    <property type="entry name" value="CONSERVED EXPRESSED OXIDOREDUCTASE (EUROFUNG)-RELATED"/>
    <property type="match status" value="1"/>
</dbReference>
<evidence type="ECO:0000256" key="1">
    <source>
        <dbReference type="ARBA" id="ARBA00010928"/>
    </source>
</evidence>
<dbReference type="KEGG" id="lcre:Pla8534_35950"/>
<dbReference type="InterPro" id="IPR036291">
    <property type="entry name" value="NAD(P)-bd_dom_sf"/>
</dbReference>
<dbReference type="Proteomes" id="UP000317648">
    <property type="component" value="Chromosome"/>
</dbReference>
<dbReference type="GO" id="GO:0016491">
    <property type="term" value="F:oxidoreductase activity"/>
    <property type="evidence" value="ECO:0007669"/>
    <property type="project" value="UniProtKB-KW"/>
</dbReference>
<evidence type="ECO:0000259" key="4">
    <source>
        <dbReference type="Pfam" id="PF22725"/>
    </source>
</evidence>
<dbReference type="RefSeq" id="WP_145054477.1">
    <property type="nucleotide sequence ID" value="NZ_CP036433.1"/>
</dbReference>
<keyword evidence="2 5" id="KW-0560">Oxidoreductase</keyword>
<dbReference type="EMBL" id="CP036433">
    <property type="protein sequence ID" value="QDU95778.1"/>
    <property type="molecule type" value="Genomic_DNA"/>
</dbReference>
<keyword evidence="6" id="KW-1185">Reference proteome</keyword>
<dbReference type="OrthoDB" id="9815825at2"/>
<sequence length="359" mass="39922">MTFNSPFNRRQFLAAAGAAAVTPYLVQAAETDRPRIRVGQIGTKHPHAMGKLATLRKLSSVYEVVGIVEPDKAQRERMAQRPECRDLPWMTTEQLLHTPGLQAVAVETEVPELLDTAEQCVAAGMHLHLDKPAGDDMDQFRRLAAEAGKRKCLIQMGYMFRRNPAFRFLYQALADGWLGDVFEVHGVMSKSMPQGGRDFIGQFPGGVMFELGCHLVDAAINVLGRPEKIAAYPQQTRGDGVVDNVLAVFAYPRATATIRSSIVEIQGQQRRQFVVCGTMGVIDIRPLEAPRLRLALDQPRDGFKAGYQEVELPRSPGRYDEQLLHLARAIAGEEPFEYSLEHDLLVQECVLRGSGAWKE</sequence>
<dbReference type="Pfam" id="PF22725">
    <property type="entry name" value="GFO_IDH_MocA_C3"/>
    <property type="match status" value="1"/>
</dbReference>
<evidence type="ECO:0000313" key="6">
    <source>
        <dbReference type="Proteomes" id="UP000317648"/>
    </source>
</evidence>
<dbReference type="Gene3D" id="3.40.50.720">
    <property type="entry name" value="NAD(P)-binding Rossmann-like Domain"/>
    <property type="match status" value="1"/>
</dbReference>
<dbReference type="GO" id="GO:0000166">
    <property type="term" value="F:nucleotide binding"/>
    <property type="evidence" value="ECO:0007669"/>
    <property type="project" value="InterPro"/>
</dbReference>
<dbReference type="AlphaFoldDB" id="A0A518DVB5"/>